<gene>
    <name evidence="10" type="ORF">SNE40_008049</name>
</gene>
<evidence type="ECO:0000256" key="8">
    <source>
        <dbReference type="ARBA" id="ARBA00022833"/>
    </source>
</evidence>
<evidence type="ECO:0000313" key="11">
    <source>
        <dbReference type="Proteomes" id="UP001347796"/>
    </source>
</evidence>
<comment type="similarity">
    <text evidence="3">Belongs to the metallo-dependent hydrolases superfamily. Adenosine and AMP deaminases family.</text>
</comment>
<evidence type="ECO:0000256" key="4">
    <source>
        <dbReference type="ARBA" id="ARBA00012784"/>
    </source>
</evidence>
<reference evidence="10 11" key="1">
    <citation type="submission" date="2024-01" db="EMBL/GenBank/DDBJ databases">
        <title>The genome of the rayed Mediterranean limpet Patella caerulea (Linnaeus, 1758).</title>
        <authorList>
            <person name="Anh-Thu Weber A."/>
            <person name="Halstead-Nussloch G."/>
        </authorList>
    </citation>
    <scope>NUCLEOTIDE SEQUENCE [LARGE SCALE GENOMIC DNA]</scope>
    <source>
        <strain evidence="10">AATW-2023a</strain>
        <tissue evidence="10">Whole specimen</tissue>
    </source>
</reference>
<sequence length="360" mass="40211">MTADSMDSFPYKVELHVHIDGAVRPKTLLQIASKRGITLPYLDEASLRKAICIKEPCTLQVLLKAFDEYMPILAGDKSALYRMAYEFCEDCANQGIRYVEARYSPHELANNSPEPEHALEPGNLTPTDVVATICEGLQRGSSDFAINAKSILCCMRHRPEWSMEVLDLCRRYRDNGVVGIDIAGEEYLVCSQQDGANSIHHQAFLDACKHDIHRTAHAGEVGSSPVVKEAMDQLKAERIGHGYLILDDKELYARAHQQGVHFEMCPISSIRTRAVGPDITKHPMLRFADDKMNYSINTDDPVIFTNTLLEDYQMALQAGLTRQQIITTIFNAAKSSFAPEKEKTQILNDLAKVYATSGDC</sequence>
<dbReference type="Proteomes" id="UP001347796">
    <property type="component" value="Unassembled WGS sequence"/>
</dbReference>
<dbReference type="InterPro" id="IPR006650">
    <property type="entry name" value="A/AMP_deam_AS"/>
</dbReference>
<dbReference type="PROSITE" id="PS00485">
    <property type="entry name" value="A_DEAMINASE"/>
    <property type="match status" value="1"/>
</dbReference>
<dbReference type="PANTHER" id="PTHR11409">
    <property type="entry name" value="ADENOSINE DEAMINASE"/>
    <property type="match status" value="1"/>
</dbReference>
<evidence type="ECO:0000256" key="7">
    <source>
        <dbReference type="ARBA" id="ARBA00022801"/>
    </source>
</evidence>
<dbReference type="Pfam" id="PF00962">
    <property type="entry name" value="A_deaminase"/>
    <property type="match status" value="1"/>
</dbReference>
<accession>A0AAN8K7D1</accession>
<keyword evidence="11" id="KW-1185">Reference proteome</keyword>
<comment type="subcellular location">
    <subcellularLocation>
        <location evidence="2">Cell membrane</location>
        <topology evidence="2">Peripheral membrane protein</topology>
        <orientation evidence="2">Extracellular side</orientation>
    </subcellularLocation>
</comment>
<dbReference type="GO" id="GO:0046872">
    <property type="term" value="F:metal ion binding"/>
    <property type="evidence" value="ECO:0007669"/>
    <property type="project" value="UniProtKB-KW"/>
</dbReference>
<dbReference type="GO" id="GO:0009897">
    <property type="term" value="C:external side of plasma membrane"/>
    <property type="evidence" value="ECO:0007669"/>
    <property type="project" value="TreeGrafter"/>
</dbReference>
<dbReference type="InterPro" id="IPR006330">
    <property type="entry name" value="Ado/ade_deaminase"/>
</dbReference>
<keyword evidence="6" id="KW-0479">Metal-binding</keyword>
<evidence type="ECO:0000256" key="1">
    <source>
        <dbReference type="ARBA" id="ARBA00001947"/>
    </source>
</evidence>
<evidence type="ECO:0000256" key="6">
    <source>
        <dbReference type="ARBA" id="ARBA00022723"/>
    </source>
</evidence>
<keyword evidence="8" id="KW-0862">Zinc</keyword>
<evidence type="ECO:0000256" key="2">
    <source>
        <dbReference type="ARBA" id="ARBA00004296"/>
    </source>
</evidence>
<proteinExistence type="inferred from homology"/>
<dbReference type="EC" id="3.5.4.4" evidence="4"/>
<name>A0AAN8K7D1_PATCE</name>
<comment type="cofactor">
    <cofactor evidence="1">
        <name>Zn(2+)</name>
        <dbReference type="ChEBI" id="CHEBI:29105"/>
    </cofactor>
</comment>
<protein>
    <recommendedName>
        <fullName evidence="5">Adenosine deaminase</fullName>
        <ecNumber evidence="4">3.5.4.4</ecNumber>
    </recommendedName>
</protein>
<dbReference type="GO" id="GO:0060169">
    <property type="term" value="P:negative regulation of adenosine receptor signaling pathway"/>
    <property type="evidence" value="ECO:0007669"/>
    <property type="project" value="TreeGrafter"/>
</dbReference>
<keyword evidence="7" id="KW-0378">Hydrolase</keyword>
<dbReference type="Gene3D" id="3.20.20.140">
    <property type="entry name" value="Metal-dependent hydrolases"/>
    <property type="match status" value="1"/>
</dbReference>
<feature type="domain" description="Adenosine deaminase" evidence="9">
    <location>
        <begin position="12"/>
        <end position="352"/>
    </location>
</feature>
<dbReference type="GO" id="GO:0006154">
    <property type="term" value="P:adenosine catabolic process"/>
    <property type="evidence" value="ECO:0007669"/>
    <property type="project" value="TreeGrafter"/>
</dbReference>
<dbReference type="InterPro" id="IPR001365">
    <property type="entry name" value="A_deaminase_dom"/>
</dbReference>
<dbReference type="GO" id="GO:0004000">
    <property type="term" value="F:adenosine deaminase activity"/>
    <property type="evidence" value="ECO:0007669"/>
    <property type="project" value="UniProtKB-ARBA"/>
</dbReference>
<dbReference type="AlphaFoldDB" id="A0AAN8K7D1"/>
<dbReference type="NCBIfam" id="TIGR01430">
    <property type="entry name" value="aden_deam"/>
    <property type="match status" value="1"/>
</dbReference>
<evidence type="ECO:0000256" key="5">
    <source>
        <dbReference type="ARBA" id="ARBA00018099"/>
    </source>
</evidence>
<comment type="caution">
    <text evidence="10">The sequence shown here is derived from an EMBL/GenBank/DDBJ whole genome shotgun (WGS) entry which is preliminary data.</text>
</comment>
<dbReference type="GO" id="GO:0046103">
    <property type="term" value="P:inosine biosynthetic process"/>
    <property type="evidence" value="ECO:0007669"/>
    <property type="project" value="TreeGrafter"/>
</dbReference>
<dbReference type="SUPFAM" id="SSF51556">
    <property type="entry name" value="Metallo-dependent hydrolases"/>
    <property type="match status" value="1"/>
</dbReference>
<dbReference type="GO" id="GO:0043103">
    <property type="term" value="P:hypoxanthine salvage"/>
    <property type="evidence" value="ECO:0007669"/>
    <property type="project" value="TreeGrafter"/>
</dbReference>
<dbReference type="EMBL" id="JAZGQO010000006">
    <property type="protein sequence ID" value="KAK6185914.1"/>
    <property type="molecule type" value="Genomic_DNA"/>
</dbReference>
<organism evidence="10 11">
    <name type="scientific">Patella caerulea</name>
    <name type="common">Rayed Mediterranean limpet</name>
    <dbReference type="NCBI Taxonomy" id="87958"/>
    <lineage>
        <taxon>Eukaryota</taxon>
        <taxon>Metazoa</taxon>
        <taxon>Spiralia</taxon>
        <taxon>Lophotrochozoa</taxon>
        <taxon>Mollusca</taxon>
        <taxon>Gastropoda</taxon>
        <taxon>Patellogastropoda</taxon>
        <taxon>Patelloidea</taxon>
        <taxon>Patellidae</taxon>
        <taxon>Patella</taxon>
    </lineage>
</organism>
<evidence type="ECO:0000313" key="10">
    <source>
        <dbReference type="EMBL" id="KAK6185914.1"/>
    </source>
</evidence>
<evidence type="ECO:0000256" key="3">
    <source>
        <dbReference type="ARBA" id="ARBA00006676"/>
    </source>
</evidence>
<dbReference type="PANTHER" id="PTHR11409:SF43">
    <property type="entry name" value="ADENOSINE DEAMINASE"/>
    <property type="match status" value="1"/>
</dbReference>
<evidence type="ECO:0000259" key="9">
    <source>
        <dbReference type="Pfam" id="PF00962"/>
    </source>
</evidence>
<dbReference type="GO" id="GO:0009168">
    <property type="term" value="P:purine ribonucleoside monophosphate biosynthetic process"/>
    <property type="evidence" value="ECO:0007669"/>
    <property type="project" value="InterPro"/>
</dbReference>
<dbReference type="GO" id="GO:0005829">
    <property type="term" value="C:cytosol"/>
    <property type="evidence" value="ECO:0007669"/>
    <property type="project" value="TreeGrafter"/>
</dbReference>
<dbReference type="InterPro" id="IPR032466">
    <property type="entry name" value="Metal_Hydrolase"/>
</dbReference>